<dbReference type="PANTHER" id="PTHR43035:SF1">
    <property type="entry name" value="FATTY ACID REPRESSION MUTANT PROTEIN 2-RELATED"/>
    <property type="match status" value="1"/>
</dbReference>
<dbReference type="InterPro" id="IPR000415">
    <property type="entry name" value="Nitroreductase-like"/>
</dbReference>
<evidence type="ECO:0000313" key="2">
    <source>
        <dbReference type="EMBL" id="MBP1854931.1"/>
    </source>
</evidence>
<dbReference type="PANTHER" id="PTHR43035">
    <property type="entry name" value="FATTY ACID REPRESSION MUTANT PROTEIN 2-RELATED"/>
    <property type="match status" value="1"/>
</dbReference>
<accession>A0ABS4EAJ5</accession>
<dbReference type="InterPro" id="IPR029479">
    <property type="entry name" value="Nitroreductase"/>
</dbReference>
<dbReference type="CDD" id="cd02140">
    <property type="entry name" value="Frm2-like"/>
    <property type="match status" value="1"/>
</dbReference>
<dbReference type="SUPFAM" id="SSF55469">
    <property type="entry name" value="FMN-dependent nitroreductase-like"/>
    <property type="match status" value="1"/>
</dbReference>
<dbReference type="Pfam" id="PF00881">
    <property type="entry name" value="Nitroreductase"/>
    <property type="match status" value="1"/>
</dbReference>
<reference evidence="2 3" key="1">
    <citation type="submission" date="2021-03" db="EMBL/GenBank/DDBJ databases">
        <title>Genomic Encyclopedia of Type Strains, Phase IV (KMG-IV): sequencing the most valuable type-strain genomes for metagenomic binning, comparative biology and taxonomic classification.</title>
        <authorList>
            <person name="Goeker M."/>
        </authorList>
    </citation>
    <scope>NUCLEOTIDE SEQUENCE [LARGE SCALE GENOMIC DNA]</scope>
    <source>
        <strain evidence="2 3">DSM 1289</strain>
    </source>
</reference>
<comment type="caution">
    <text evidence="2">The sequence shown here is derived from an EMBL/GenBank/DDBJ whole genome shotgun (WGS) entry which is preliminary data.</text>
</comment>
<gene>
    <name evidence="2" type="ORF">J2Z43_001324</name>
</gene>
<keyword evidence="3" id="KW-1185">Reference proteome</keyword>
<organism evidence="2 3">
    <name type="scientific">Metaclostridioides mangenotii</name>
    <dbReference type="NCBI Taxonomy" id="1540"/>
    <lineage>
        <taxon>Bacteria</taxon>
        <taxon>Bacillati</taxon>
        <taxon>Bacillota</taxon>
        <taxon>Clostridia</taxon>
        <taxon>Peptostreptococcales</taxon>
        <taxon>Peptostreptococcaceae</taxon>
        <taxon>Metaclostridioides</taxon>
    </lineage>
</organism>
<name>A0ABS4EAJ5_9FIRM</name>
<dbReference type="EMBL" id="JAGGJX010000002">
    <property type="protein sequence ID" value="MBP1854931.1"/>
    <property type="molecule type" value="Genomic_DNA"/>
</dbReference>
<evidence type="ECO:0000313" key="3">
    <source>
        <dbReference type="Proteomes" id="UP000767291"/>
    </source>
</evidence>
<proteinExistence type="predicted"/>
<dbReference type="Proteomes" id="UP000767291">
    <property type="component" value="Unassembled WGS sequence"/>
</dbReference>
<dbReference type="RefSeq" id="WP_330617467.1">
    <property type="nucleotide sequence ID" value="NZ_BAAACS010000002.1"/>
</dbReference>
<feature type="domain" description="Nitroreductase" evidence="1">
    <location>
        <begin position="11"/>
        <end position="179"/>
    </location>
</feature>
<evidence type="ECO:0000259" key="1">
    <source>
        <dbReference type="Pfam" id="PF00881"/>
    </source>
</evidence>
<dbReference type="InterPro" id="IPR033877">
    <property type="entry name" value="Frm2/Hbn1"/>
</dbReference>
<sequence length="201" mass="23353">MMGRNFYKILQKRRTIYGLDRNIEVSEDRIEEVIKDAVNFVPSAFNSQSSRVVVLFGDHHEKLWEIAKDKLSQVTPEEQFKNSTEGKINSFKAGYGTVLFFEDQSIVEDLQNRFSLYKDNFPVWAEQTSGMLQYIVWSSLEIEGLGASLQHYNPLINEDVYKTWDIPSNWKFIAQMPFGNPTSTPDDKEFGPLDEKYKAFK</sequence>
<protein>
    <submittedName>
        <fullName evidence="2">Oxidoreductase (Fatty acid repression mutant protein)</fullName>
    </submittedName>
</protein>
<dbReference type="Gene3D" id="3.40.109.10">
    <property type="entry name" value="NADH Oxidase"/>
    <property type="match status" value="1"/>
</dbReference>